<comment type="similarity">
    <text evidence="2 12">Belongs to the NOB1 family.</text>
</comment>
<dbReference type="Pfam" id="PF08772">
    <property type="entry name" value="Zn_ribbon_NOB1"/>
    <property type="match status" value="1"/>
</dbReference>
<keyword evidence="7" id="KW-0863">Zinc-finger</keyword>
<evidence type="ECO:0000256" key="3">
    <source>
        <dbReference type="ARBA" id="ARBA00018439"/>
    </source>
</evidence>
<keyword evidence="5" id="KW-0540">Nuclease</keyword>
<feature type="region of interest" description="Disordered" evidence="13">
    <location>
        <begin position="199"/>
        <end position="225"/>
    </location>
</feature>
<keyword evidence="10 12" id="KW-0539">Nucleus</keyword>
<dbReference type="InterPro" id="IPR014881">
    <property type="entry name" value="NOB1_Zn-bd"/>
</dbReference>
<evidence type="ECO:0000259" key="15">
    <source>
        <dbReference type="Pfam" id="PF17146"/>
    </source>
</evidence>
<evidence type="ECO:0000256" key="9">
    <source>
        <dbReference type="ARBA" id="ARBA00022833"/>
    </source>
</evidence>
<keyword evidence="4" id="KW-0597">Phosphoprotein</keyword>
<dbReference type="FunFam" id="3.40.50.1010:FF:000018">
    <property type="entry name" value="RNA-binding protein NOB1"/>
    <property type="match status" value="1"/>
</dbReference>
<dbReference type="GO" id="GO:0008270">
    <property type="term" value="F:zinc ion binding"/>
    <property type="evidence" value="ECO:0007669"/>
    <property type="project" value="UniProtKB-KW"/>
</dbReference>
<comment type="subcellular location">
    <subcellularLocation>
        <location evidence="1 12">Nucleus</location>
    </subcellularLocation>
</comment>
<dbReference type="PIRSF" id="PIRSF037125">
    <property type="entry name" value="D-site_20S_pre-rRNA_nuclease"/>
    <property type="match status" value="1"/>
</dbReference>
<keyword evidence="17" id="KW-1185">Reference proteome</keyword>
<dbReference type="CDD" id="cd09876">
    <property type="entry name" value="PIN_Nob1-like"/>
    <property type="match status" value="1"/>
</dbReference>
<dbReference type="GO" id="GO:0030688">
    <property type="term" value="C:preribosome, small subunit precursor"/>
    <property type="evidence" value="ECO:0007669"/>
    <property type="project" value="TreeGrafter"/>
</dbReference>
<dbReference type="InterPro" id="IPR033411">
    <property type="entry name" value="Ribonuclease_PIN"/>
</dbReference>
<dbReference type="PANTHER" id="PTHR12814">
    <property type="entry name" value="RNA-BINDING PROTEIN NOB1"/>
    <property type="match status" value="1"/>
</dbReference>
<dbReference type="GO" id="GO:0016787">
    <property type="term" value="F:hydrolase activity"/>
    <property type="evidence" value="ECO:0007669"/>
    <property type="project" value="UniProtKB-KW"/>
</dbReference>
<evidence type="ECO:0000259" key="14">
    <source>
        <dbReference type="Pfam" id="PF08772"/>
    </source>
</evidence>
<organism evidence="16 17">
    <name type="scientific">Phlebotomus papatasi</name>
    <name type="common">Sandfly</name>
    <dbReference type="NCBI Taxonomy" id="29031"/>
    <lineage>
        <taxon>Eukaryota</taxon>
        <taxon>Metazoa</taxon>
        <taxon>Ecdysozoa</taxon>
        <taxon>Arthropoda</taxon>
        <taxon>Hexapoda</taxon>
        <taxon>Insecta</taxon>
        <taxon>Pterygota</taxon>
        <taxon>Neoptera</taxon>
        <taxon>Endopterygota</taxon>
        <taxon>Diptera</taxon>
        <taxon>Nematocera</taxon>
        <taxon>Psychodoidea</taxon>
        <taxon>Psychodidae</taxon>
        <taxon>Phlebotomus</taxon>
        <taxon>Phlebotomus</taxon>
    </lineage>
</organism>
<evidence type="ECO:0000256" key="7">
    <source>
        <dbReference type="ARBA" id="ARBA00022771"/>
    </source>
</evidence>
<proteinExistence type="inferred from homology"/>
<dbReference type="InterPro" id="IPR039907">
    <property type="entry name" value="NOB1"/>
</dbReference>
<feature type="domain" description="Ribonuclease PIN" evidence="15">
    <location>
        <begin position="8"/>
        <end position="94"/>
    </location>
</feature>
<feature type="region of interest" description="Disordered" evidence="13">
    <location>
        <begin position="134"/>
        <end position="185"/>
    </location>
</feature>
<name>A0A1B0DHZ0_PHLPP</name>
<comment type="function">
    <text evidence="11">May play a role in mRNA degradation. Endonuclease required for processing of 20S pre-rRNA precursor and biogenesis of 40S ribosomal subunits.</text>
</comment>
<feature type="domain" description="Nin one binding (NOB1) Zn-ribbon-like" evidence="14">
    <location>
        <begin position="275"/>
        <end position="346"/>
    </location>
</feature>
<evidence type="ECO:0000256" key="2">
    <source>
        <dbReference type="ARBA" id="ARBA00005858"/>
    </source>
</evidence>
<dbReference type="Pfam" id="PF17146">
    <property type="entry name" value="PIN_6"/>
    <property type="match status" value="1"/>
</dbReference>
<dbReference type="InterPro" id="IPR036283">
    <property type="entry name" value="NOB1_Zf-like_sf"/>
</dbReference>
<feature type="compositionally biased region" description="Acidic residues" evidence="13">
    <location>
        <begin position="161"/>
        <end position="184"/>
    </location>
</feature>
<evidence type="ECO:0000256" key="13">
    <source>
        <dbReference type="SAM" id="MobiDB-lite"/>
    </source>
</evidence>
<dbReference type="EnsemblMetazoa" id="PPAI007774-RA">
    <property type="protein sequence ID" value="PPAI007774-PA"/>
    <property type="gene ID" value="PPAI007774"/>
</dbReference>
<feature type="compositionally biased region" description="Acidic residues" evidence="13">
    <location>
        <begin position="144"/>
        <end position="153"/>
    </location>
</feature>
<dbReference type="InterPro" id="IPR017117">
    <property type="entry name" value="Nob1_euk"/>
</dbReference>
<evidence type="ECO:0000313" key="17">
    <source>
        <dbReference type="Proteomes" id="UP000092462"/>
    </source>
</evidence>
<dbReference type="AlphaFoldDB" id="A0A1B0DHZ0"/>
<accession>A0A1B0DHZ0</accession>
<dbReference type="SUPFAM" id="SSF144206">
    <property type="entry name" value="NOB1 zinc finger-like"/>
    <property type="match status" value="1"/>
</dbReference>
<evidence type="ECO:0000256" key="6">
    <source>
        <dbReference type="ARBA" id="ARBA00022723"/>
    </source>
</evidence>
<keyword evidence="8" id="KW-0378">Hydrolase</keyword>
<dbReference type="VEuPathDB" id="VectorBase:PPAI007774"/>
<evidence type="ECO:0000256" key="10">
    <source>
        <dbReference type="ARBA" id="ARBA00023242"/>
    </source>
</evidence>
<dbReference type="GO" id="GO:0005634">
    <property type="term" value="C:nucleus"/>
    <property type="evidence" value="ECO:0007669"/>
    <property type="project" value="UniProtKB-SubCell"/>
</dbReference>
<evidence type="ECO:0000256" key="11">
    <source>
        <dbReference type="ARBA" id="ARBA00045628"/>
    </source>
</evidence>
<evidence type="ECO:0000313" key="16">
    <source>
        <dbReference type="EnsemblMetazoa" id="PPAI007774-PA"/>
    </source>
</evidence>
<dbReference type="PANTHER" id="PTHR12814:SF2">
    <property type="entry name" value="RNA-BINDING PROTEIN NOB1"/>
    <property type="match status" value="1"/>
</dbReference>
<feature type="compositionally biased region" description="Acidic residues" evidence="13">
    <location>
        <begin position="201"/>
        <end position="220"/>
    </location>
</feature>
<dbReference type="Gene3D" id="3.40.50.1010">
    <property type="entry name" value="5'-nuclease"/>
    <property type="match status" value="1"/>
</dbReference>
<feature type="compositionally biased region" description="Basic and acidic residues" evidence="13">
    <location>
        <begin position="134"/>
        <end position="143"/>
    </location>
</feature>
<evidence type="ECO:0000256" key="12">
    <source>
        <dbReference type="PIRNR" id="PIRNR037125"/>
    </source>
</evidence>
<feature type="region of interest" description="Disordered" evidence="13">
    <location>
        <begin position="341"/>
        <end position="365"/>
    </location>
</feature>
<dbReference type="Gene3D" id="6.20.210.10">
    <property type="entry name" value="Nin one binding (NOB1), Zn-ribbon-like"/>
    <property type="match status" value="1"/>
</dbReference>
<keyword evidence="6 12" id="KW-0479">Metal-binding</keyword>
<evidence type="ECO:0000256" key="4">
    <source>
        <dbReference type="ARBA" id="ARBA00022553"/>
    </source>
</evidence>
<dbReference type="GO" id="GO:0004521">
    <property type="term" value="F:RNA endonuclease activity"/>
    <property type="evidence" value="ECO:0007669"/>
    <property type="project" value="UniProtKB-UniRule"/>
</dbReference>
<dbReference type="Proteomes" id="UP000092462">
    <property type="component" value="Unassembled WGS sequence"/>
</dbReference>
<dbReference type="VEuPathDB" id="VectorBase:PPAPM1_007637"/>
<keyword evidence="9 12" id="KW-0862">Zinc</keyword>
<reference evidence="16" key="1">
    <citation type="submission" date="2022-08" db="UniProtKB">
        <authorList>
            <consortium name="EnsemblMetazoa"/>
        </authorList>
    </citation>
    <scope>IDENTIFICATION</scope>
    <source>
        <strain evidence="16">Israel</strain>
    </source>
</reference>
<sequence>MERKIKFLVADTAAFIENAPLQDIAENVITITEVLDEIKSKRQLRRLVVLPFDLKVQEPSPENIAYVREFSKKTGDYASLSAVDLKVVALTYQLEKENVGTEHLRKEPLMSKTVVRKPEKDALENCKLMGFYMPKEKGEKEEGNEVEETEEIEEKSNPLLGEEDTQEDEEESEGEDEQVNELTEDFNTLNCDEILRKHEDSDGEQDSGAEEAQTDSDDDGGWITPSNIKQLKKDMGFDVKEEKPAIVACVSTDFSVQNLLKQIGLNLSALDGRVIRQSRMFVLRCYSCFKITTLMHKMFCPKCGNKTLKRCAVSIDENGQQVVHINFRKPITAKGKNVSLPLPRGGKHSRNPLLVEDQPMPQQMPSRVARTKTDALHEDYTAGYSPFVTRDVNSKSAMLRNRGHIKDWLRNHEYVNSRRGRKK</sequence>
<dbReference type="GO" id="GO:0030490">
    <property type="term" value="P:maturation of SSU-rRNA"/>
    <property type="evidence" value="ECO:0007669"/>
    <property type="project" value="TreeGrafter"/>
</dbReference>
<protein>
    <recommendedName>
        <fullName evidence="3 12">RNA-binding protein NOB1</fullName>
    </recommendedName>
</protein>
<evidence type="ECO:0000256" key="8">
    <source>
        <dbReference type="ARBA" id="ARBA00022801"/>
    </source>
</evidence>
<dbReference type="EMBL" id="AJVK01006085">
    <property type="status" value="NOT_ANNOTATED_CDS"/>
    <property type="molecule type" value="Genomic_DNA"/>
</dbReference>
<evidence type="ECO:0000256" key="5">
    <source>
        <dbReference type="ARBA" id="ARBA00022722"/>
    </source>
</evidence>
<evidence type="ECO:0000256" key="1">
    <source>
        <dbReference type="ARBA" id="ARBA00004123"/>
    </source>
</evidence>